<proteinExistence type="predicted"/>
<evidence type="ECO:0000313" key="1">
    <source>
        <dbReference type="EMBL" id="KAK9236910.1"/>
    </source>
</evidence>
<comment type="caution">
    <text evidence="1">The sequence shown here is derived from an EMBL/GenBank/DDBJ whole genome shotgun (WGS) entry which is preliminary data.</text>
</comment>
<gene>
    <name evidence="1" type="ORF">V1525DRAFT_426662</name>
</gene>
<organism evidence="1 2">
    <name type="scientific">Lipomyces kononenkoae</name>
    <name type="common">Yeast</name>
    <dbReference type="NCBI Taxonomy" id="34357"/>
    <lineage>
        <taxon>Eukaryota</taxon>
        <taxon>Fungi</taxon>
        <taxon>Dikarya</taxon>
        <taxon>Ascomycota</taxon>
        <taxon>Saccharomycotina</taxon>
        <taxon>Lipomycetes</taxon>
        <taxon>Lipomycetales</taxon>
        <taxon>Lipomycetaceae</taxon>
        <taxon>Lipomyces</taxon>
    </lineage>
</organism>
<sequence length="308" mass="34687">MSLGFVEDRAYHRAREFLIRNEPEQRLDTRLSKNCFRALEDMVHKLYGEEAGYPRVEYSPRDSTVTIITAQSGLHAMAAVGLQRSIEDGLRTEVTNYGRGNLFSRFIPIQDMLLNERDDQSNLAVKKPDGGLLYEKDGVQTIVAVIEIGVSESFARLKTDLRRWMDEFHCHTGIQGKAKVPVSRYSANDAVPFNDAVTEARLHQPFGPYHYNGHDWFGTLDTAFIEIYRRGQTGPPQKTKVIENGQMLLQGHSSNVGLTVADLFPHDEEDIQGIEKLLIRFDAARVQNLLASGACRTAVTRFNNATTT</sequence>
<protein>
    <submittedName>
        <fullName evidence="1">Uncharacterized protein</fullName>
    </submittedName>
</protein>
<dbReference type="EMBL" id="MU971377">
    <property type="protein sequence ID" value="KAK9236910.1"/>
    <property type="molecule type" value="Genomic_DNA"/>
</dbReference>
<name>A0ACC3SZR8_LIPKO</name>
<accession>A0ACC3SZR8</accession>
<evidence type="ECO:0000313" key="2">
    <source>
        <dbReference type="Proteomes" id="UP001433508"/>
    </source>
</evidence>
<keyword evidence="2" id="KW-1185">Reference proteome</keyword>
<dbReference type="Proteomes" id="UP001433508">
    <property type="component" value="Unassembled WGS sequence"/>
</dbReference>
<reference evidence="2" key="1">
    <citation type="journal article" date="2024" name="Front. Bioeng. Biotechnol.">
        <title>Genome-scale model development and genomic sequencing of the oleaginous clade Lipomyces.</title>
        <authorList>
            <person name="Czajka J.J."/>
            <person name="Han Y."/>
            <person name="Kim J."/>
            <person name="Mondo S.J."/>
            <person name="Hofstad B.A."/>
            <person name="Robles A."/>
            <person name="Haridas S."/>
            <person name="Riley R."/>
            <person name="LaButti K."/>
            <person name="Pangilinan J."/>
            <person name="Andreopoulos W."/>
            <person name="Lipzen A."/>
            <person name="Yan J."/>
            <person name="Wang M."/>
            <person name="Ng V."/>
            <person name="Grigoriev I.V."/>
            <person name="Spatafora J.W."/>
            <person name="Magnuson J.K."/>
            <person name="Baker S.E."/>
            <person name="Pomraning K.R."/>
        </authorList>
    </citation>
    <scope>NUCLEOTIDE SEQUENCE [LARGE SCALE GENOMIC DNA]</scope>
    <source>
        <strain evidence="2">CBS 7786</strain>
    </source>
</reference>